<evidence type="ECO:0000256" key="3">
    <source>
        <dbReference type="ARBA" id="ARBA00006643"/>
    </source>
</evidence>
<dbReference type="PROSITE" id="PS00178">
    <property type="entry name" value="AA_TRNA_LIGASE_I"/>
    <property type="match status" value="1"/>
</dbReference>
<evidence type="ECO:0000313" key="17">
    <source>
        <dbReference type="Proteomes" id="UP000326396"/>
    </source>
</evidence>
<keyword evidence="9" id="KW-0648">Protein biosynthesis</keyword>
<feature type="repeat" description="PPR" evidence="13">
    <location>
        <begin position="106"/>
        <end position="140"/>
    </location>
</feature>
<dbReference type="InterPro" id="IPR001412">
    <property type="entry name" value="aa-tRNA-synth_I_CS"/>
</dbReference>
<dbReference type="PROSITE" id="PS51375">
    <property type="entry name" value="PPR"/>
    <property type="match status" value="4"/>
</dbReference>
<evidence type="ECO:0000256" key="7">
    <source>
        <dbReference type="ARBA" id="ARBA00022741"/>
    </source>
</evidence>
<dbReference type="Gene3D" id="1.25.40.10">
    <property type="entry name" value="Tetratricopeptide repeat domain"/>
    <property type="match status" value="5"/>
</dbReference>
<dbReference type="EC" id="6.1.1.2" evidence="4"/>
<evidence type="ECO:0000256" key="4">
    <source>
        <dbReference type="ARBA" id="ARBA00013161"/>
    </source>
</evidence>
<name>A0A5N6NSN7_9ASTR</name>
<comment type="similarity">
    <text evidence="3">Belongs to the PPR family. PCMP-H subfamily.</text>
</comment>
<dbReference type="SUPFAM" id="SSF52374">
    <property type="entry name" value="Nucleotidylyl transferase"/>
    <property type="match status" value="1"/>
</dbReference>
<evidence type="ECO:0000256" key="2">
    <source>
        <dbReference type="ARBA" id="ARBA00005594"/>
    </source>
</evidence>
<dbReference type="NCBIfam" id="TIGR00233">
    <property type="entry name" value="trpS"/>
    <property type="match status" value="1"/>
</dbReference>
<dbReference type="GO" id="GO:0009451">
    <property type="term" value="P:RNA modification"/>
    <property type="evidence" value="ECO:0007669"/>
    <property type="project" value="InterPro"/>
</dbReference>
<evidence type="ECO:0000256" key="5">
    <source>
        <dbReference type="ARBA" id="ARBA00022598"/>
    </source>
</evidence>
<evidence type="ECO:0000256" key="8">
    <source>
        <dbReference type="ARBA" id="ARBA00022840"/>
    </source>
</evidence>
<evidence type="ECO:0000256" key="12">
    <source>
        <dbReference type="ARBA" id="ARBA00049929"/>
    </source>
</evidence>
<dbReference type="Pfam" id="PF01535">
    <property type="entry name" value="PPR"/>
    <property type="match status" value="6"/>
</dbReference>
<evidence type="ECO:0000256" key="11">
    <source>
        <dbReference type="ARBA" id="ARBA00030268"/>
    </source>
</evidence>
<keyword evidence="7" id="KW-0547">Nucleotide-binding</keyword>
<keyword evidence="8" id="KW-0067">ATP-binding</keyword>
<dbReference type="FunFam" id="3.40.50.620:FF:000118">
    <property type="entry name" value="Tryptophan--tRNA ligase, chloroplastic/mitochondrial"/>
    <property type="match status" value="1"/>
</dbReference>
<evidence type="ECO:0000256" key="14">
    <source>
        <dbReference type="SAM" id="MobiDB-lite"/>
    </source>
</evidence>
<evidence type="ECO:0000256" key="10">
    <source>
        <dbReference type="ARBA" id="ARBA00023146"/>
    </source>
</evidence>
<dbReference type="PRINTS" id="PR01039">
    <property type="entry name" value="TRNASYNTHTRP"/>
</dbReference>
<dbReference type="InterPro" id="IPR046960">
    <property type="entry name" value="PPR_At4g14850-like_plant"/>
</dbReference>
<dbReference type="FunFam" id="1.25.40.10:FF:000090">
    <property type="entry name" value="Pentatricopeptide repeat-containing protein, chloroplastic"/>
    <property type="match status" value="1"/>
</dbReference>
<dbReference type="GO" id="GO:0005739">
    <property type="term" value="C:mitochondrion"/>
    <property type="evidence" value="ECO:0007669"/>
    <property type="project" value="UniProtKB-SubCell"/>
</dbReference>
<evidence type="ECO:0000256" key="9">
    <source>
        <dbReference type="ARBA" id="ARBA00022917"/>
    </source>
</evidence>
<dbReference type="InterPro" id="IPR002885">
    <property type="entry name" value="PPR_rpt"/>
</dbReference>
<dbReference type="GO" id="GO:0008270">
    <property type="term" value="F:zinc ion binding"/>
    <property type="evidence" value="ECO:0007669"/>
    <property type="project" value="InterPro"/>
</dbReference>
<evidence type="ECO:0000256" key="13">
    <source>
        <dbReference type="PROSITE-ProRule" id="PRU00708"/>
    </source>
</evidence>
<keyword evidence="6" id="KW-0677">Repeat</keyword>
<dbReference type="FunFam" id="1.25.40.10:FF:001326">
    <property type="entry name" value="Pentatricopeptide repeat-containing protein"/>
    <property type="match status" value="1"/>
</dbReference>
<sequence length="1090" mass="121827">MMTSQLLPPASVSRTPQSPVSSSSSFRIQHALAQRVHIPAHVYKHPAAILLELCSSIEELHQIIPLVIKNGLYEEHLFQTKLVSLFCRYNSLTEATRVFEPIKDKNNALYHTMLKGYAQNSSIFDGFSFFCRMMEDGVQPVVFNFTYLLKGCGENSLIRKGKEVHAQMILNGHEGDVYAMTCVVNMYAKCGLIDDAYKVFVRLPERDLVCWNTIIAGYAQNGFAGRSIELISQMQNEGLKPDIVTIISILPAVGNLGQLRVGKSVHGYVFRSGYEHLGNVATALVDMYLKCGSLRTGRVIFDKTNCKNVVSWNIMIDGYAQNEKTLVSWNTMILGYAQNGQITNALDLFRLMKAQNIEPDSFTMVSIIAAVTEFSTLRQAKWIHGLVTRTCLDKNVFVKTALVDMYAKCGAINTARKLFDLMDVRHITTWNAMIDGYGTHGYGMEAIKLFEAMEAGEIKPNSITCLCIISACSHSGFVEEGCQYFSKMKKEYEIEPTMDHYGAMVDLLGRSGRLTKAWDFIQNMPVEPGINVFGAMLGACKIHKNVELAEMAARKLFELNPNDGGYYVLLANIYATASMWDKVSEIRSKMEERGIRKTPGYSSVELEHEVHTFHSGSSWHSDSKKIYDFLEILINKIKDVGYVPSTGLVHEIEDDLLEQMVSTHSEKLAIAYGLLNTRPGTTIHIRKNLRVCGDCHNATKFISLVENREIIVRDLHRFHHFKNGICSCGDYCVSAPESTVSESSSTSIKKRIVSGVQPTGSIHLGNYLGAIKNWVSLQDKYETLFFIVDLHAITLPYDVQQLSKATRDTAALYLACGVDTSKASVFVQSHVRAHVELMWLLSSAAPIGWLNKMIQFKEKSRKAGDENVGVALLTYPVLMASDILLYQSDLVPVGEDQKQHLELTRELAERVNHLYGGRKWKKLGGRGGSIFKVPEPLIPPAGARVMSLTDGLSKMSKSATSDMSRINLLDSKDAIANKIKRCKTDSFPVLEFDNADRPECNNLLSIYQIITNRTKEEVAQECQDMNWGTFKTVLTDALIDHLHPIQTRYEEITSDAGYLDQILAEGASKASDIADVTLNNVYQAMGFLKR</sequence>
<dbReference type="Proteomes" id="UP000326396">
    <property type="component" value="Linkage Group LG17"/>
</dbReference>
<evidence type="ECO:0000256" key="6">
    <source>
        <dbReference type="ARBA" id="ARBA00022737"/>
    </source>
</evidence>
<feature type="region of interest" description="Disordered" evidence="14">
    <location>
        <begin position="1"/>
        <end position="22"/>
    </location>
</feature>
<dbReference type="InterPro" id="IPR002305">
    <property type="entry name" value="aa-tRNA-synth_Ic"/>
</dbReference>
<feature type="repeat" description="PPR" evidence="13">
    <location>
        <begin position="325"/>
        <end position="359"/>
    </location>
</feature>
<comment type="caution">
    <text evidence="16">The sequence shown here is derived from an EMBL/GenBank/DDBJ whole genome shotgun (WGS) entry which is preliminary data.</text>
</comment>
<dbReference type="InterPro" id="IPR014729">
    <property type="entry name" value="Rossmann-like_a/b/a_fold"/>
</dbReference>
<feature type="compositionally biased region" description="Low complexity" evidence="14">
    <location>
        <begin position="11"/>
        <end position="22"/>
    </location>
</feature>
<keyword evidence="5" id="KW-0436">Ligase</keyword>
<evidence type="ECO:0000256" key="1">
    <source>
        <dbReference type="ARBA" id="ARBA00004173"/>
    </source>
</evidence>
<dbReference type="FunFam" id="1.10.240.10:FF:000002">
    <property type="entry name" value="Tryptophan--tRNA ligase"/>
    <property type="match status" value="1"/>
</dbReference>
<comment type="similarity">
    <text evidence="2">Belongs to the class-I aminoacyl-tRNA synthetase family.</text>
</comment>
<dbReference type="AlphaFoldDB" id="A0A5N6NSN7"/>
<dbReference type="PANTHER" id="PTHR47926:SF373">
    <property type="entry name" value="TETRATRICOPEPTIDE-LIKE HELICAL DOMAIN SUPERFAMILY, DYW DOMAIN-CONTAINING PROTEIN"/>
    <property type="match status" value="1"/>
</dbReference>
<dbReference type="InterPro" id="IPR046848">
    <property type="entry name" value="E_motif"/>
</dbReference>
<dbReference type="Pfam" id="PF13041">
    <property type="entry name" value="PPR_2"/>
    <property type="match status" value="2"/>
</dbReference>
<dbReference type="GO" id="GO:0048608">
    <property type="term" value="P:reproductive structure development"/>
    <property type="evidence" value="ECO:0007669"/>
    <property type="project" value="UniProtKB-ARBA"/>
</dbReference>
<dbReference type="GO" id="GO:0009791">
    <property type="term" value="P:post-embryonic development"/>
    <property type="evidence" value="ECO:0007669"/>
    <property type="project" value="UniProtKB-ARBA"/>
</dbReference>
<dbReference type="GO" id="GO:0003729">
    <property type="term" value="F:mRNA binding"/>
    <property type="evidence" value="ECO:0007669"/>
    <property type="project" value="UniProtKB-ARBA"/>
</dbReference>
<evidence type="ECO:0000313" key="16">
    <source>
        <dbReference type="EMBL" id="KAD5317250.1"/>
    </source>
</evidence>
<dbReference type="FunFam" id="1.25.40.10:FF:000073">
    <property type="entry name" value="Pentatricopeptide repeat-containing protein chloroplastic"/>
    <property type="match status" value="1"/>
</dbReference>
<dbReference type="GO" id="GO:0005524">
    <property type="term" value="F:ATP binding"/>
    <property type="evidence" value="ECO:0007669"/>
    <property type="project" value="UniProtKB-KW"/>
</dbReference>
<proteinExistence type="inferred from homology"/>
<dbReference type="Pfam" id="PF20431">
    <property type="entry name" value="E_motif"/>
    <property type="match status" value="1"/>
</dbReference>
<dbReference type="InterPro" id="IPR002306">
    <property type="entry name" value="Trp-tRNA-ligase"/>
</dbReference>
<gene>
    <name evidence="16" type="ORF">E3N88_17196</name>
</gene>
<feature type="repeat" description="PPR" evidence="13">
    <location>
        <begin position="207"/>
        <end position="241"/>
    </location>
</feature>
<dbReference type="InterPro" id="IPR032867">
    <property type="entry name" value="DYW_dom"/>
</dbReference>
<reference evidence="16 17" key="1">
    <citation type="submission" date="2019-05" db="EMBL/GenBank/DDBJ databases">
        <title>Mikania micrantha, genome provides insights into the molecular mechanism of rapid growth.</title>
        <authorList>
            <person name="Liu B."/>
        </authorList>
    </citation>
    <scope>NUCLEOTIDE SEQUENCE [LARGE SCALE GENOMIC DNA]</scope>
    <source>
        <strain evidence="16">NLD-2019</strain>
        <tissue evidence="16">Leaf</tissue>
    </source>
</reference>
<dbReference type="EMBL" id="SZYD01000009">
    <property type="protein sequence ID" value="KAD5317250.1"/>
    <property type="molecule type" value="Genomic_DNA"/>
</dbReference>
<dbReference type="Gene3D" id="1.10.240.10">
    <property type="entry name" value="Tyrosyl-Transfer RNA Synthetase"/>
    <property type="match status" value="1"/>
</dbReference>
<feature type="repeat" description="PPR" evidence="13">
    <location>
        <begin position="426"/>
        <end position="460"/>
    </location>
</feature>
<dbReference type="HAMAP" id="MF_00140_B">
    <property type="entry name" value="Trp_tRNA_synth_B"/>
    <property type="match status" value="1"/>
</dbReference>
<comment type="catalytic activity">
    <reaction evidence="12">
        <text>tRNA(Trp) + L-tryptophan + ATP = L-tryptophyl-tRNA(Trp) + AMP + diphosphate + H(+)</text>
        <dbReference type="Rhea" id="RHEA:24080"/>
        <dbReference type="Rhea" id="RHEA-COMP:9671"/>
        <dbReference type="Rhea" id="RHEA-COMP:9705"/>
        <dbReference type="ChEBI" id="CHEBI:15378"/>
        <dbReference type="ChEBI" id="CHEBI:30616"/>
        <dbReference type="ChEBI" id="CHEBI:33019"/>
        <dbReference type="ChEBI" id="CHEBI:57912"/>
        <dbReference type="ChEBI" id="CHEBI:78442"/>
        <dbReference type="ChEBI" id="CHEBI:78535"/>
        <dbReference type="ChEBI" id="CHEBI:456215"/>
        <dbReference type="EC" id="6.1.1.2"/>
    </reaction>
</comment>
<dbReference type="GO" id="GO:0004830">
    <property type="term" value="F:tryptophan-tRNA ligase activity"/>
    <property type="evidence" value="ECO:0007669"/>
    <property type="project" value="UniProtKB-EC"/>
</dbReference>
<protein>
    <recommendedName>
        <fullName evidence="4">tryptophan--tRNA ligase</fullName>
        <ecNumber evidence="4">6.1.1.2</ecNumber>
    </recommendedName>
    <alternativeName>
        <fullName evidence="11">Tryptophanyl-tRNA synthetase</fullName>
    </alternativeName>
</protein>
<keyword evidence="10" id="KW-0030">Aminoacyl-tRNA synthetase</keyword>
<dbReference type="InterPro" id="IPR024109">
    <property type="entry name" value="Trp-tRNA-ligase_bac-type"/>
</dbReference>
<dbReference type="NCBIfam" id="TIGR00756">
    <property type="entry name" value="PPR"/>
    <property type="match status" value="5"/>
</dbReference>
<evidence type="ECO:0000259" key="15">
    <source>
        <dbReference type="Pfam" id="PF14432"/>
    </source>
</evidence>
<dbReference type="GO" id="GO:0006436">
    <property type="term" value="P:tryptophanyl-tRNA aminoacylation"/>
    <property type="evidence" value="ECO:0007669"/>
    <property type="project" value="InterPro"/>
</dbReference>
<dbReference type="CDD" id="cd00806">
    <property type="entry name" value="TrpRS_core"/>
    <property type="match status" value="1"/>
</dbReference>
<feature type="domain" description="DYW" evidence="15">
    <location>
        <begin position="641"/>
        <end position="731"/>
    </location>
</feature>
<dbReference type="Pfam" id="PF00579">
    <property type="entry name" value="tRNA-synt_1b"/>
    <property type="match status" value="1"/>
</dbReference>
<organism evidence="16 17">
    <name type="scientific">Mikania micrantha</name>
    <name type="common">bitter vine</name>
    <dbReference type="NCBI Taxonomy" id="192012"/>
    <lineage>
        <taxon>Eukaryota</taxon>
        <taxon>Viridiplantae</taxon>
        <taxon>Streptophyta</taxon>
        <taxon>Embryophyta</taxon>
        <taxon>Tracheophyta</taxon>
        <taxon>Spermatophyta</taxon>
        <taxon>Magnoliopsida</taxon>
        <taxon>eudicotyledons</taxon>
        <taxon>Gunneridae</taxon>
        <taxon>Pentapetalae</taxon>
        <taxon>asterids</taxon>
        <taxon>campanulids</taxon>
        <taxon>Asterales</taxon>
        <taxon>Asteraceae</taxon>
        <taxon>Asteroideae</taxon>
        <taxon>Heliantheae alliance</taxon>
        <taxon>Eupatorieae</taxon>
        <taxon>Mikania</taxon>
    </lineage>
</organism>
<keyword evidence="17" id="KW-1185">Reference proteome</keyword>
<dbReference type="Gene3D" id="3.40.50.620">
    <property type="entry name" value="HUPs"/>
    <property type="match status" value="1"/>
</dbReference>
<dbReference type="InterPro" id="IPR011990">
    <property type="entry name" value="TPR-like_helical_dom_sf"/>
</dbReference>
<dbReference type="Pfam" id="PF14432">
    <property type="entry name" value="DYW_deaminase"/>
    <property type="match status" value="1"/>
</dbReference>
<accession>A0A5N6NSN7</accession>
<dbReference type="OrthoDB" id="185373at2759"/>
<comment type="subcellular location">
    <subcellularLocation>
        <location evidence="1">Mitochondrion</location>
    </subcellularLocation>
</comment>
<dbReference type="PANTHER" id="PTHR47926">
    <property type="entry name" value="PENTATRICOPEPTIDE REPEAT-CONTAINING PROTEIN"/>
    <property type="match status" value="1"/>
</dbReference>